<dbReference type="InterPro" id="IPR050772">
    <property type="entry name" value="Hydratase-Decarb/MhpD_sf"/>
</dbReference>
<keyword evidence="4" id="KW-1185">Reference proteome</keyword>
<sequence length="256" mass="26996">MSRAGIEAVTTALLRSRERGVPADATPLADALAHADEAYEVQQRVADALGWFADGAPRFWKSGGPGRTQPLTHAPLPPAGVWASPADASRWPMHLRLVESEIALRLGRDVDAAMAATLDLERARALVDAMAVAIEIVDSRWQQSSAAPALLRLADLASHAALVLGEWQPFVACDWPQQTCRLVIGTQPAVEARGSHSCGDPAWVLADWLRHATARHGTLPAGSVVTTGTWAGAPAAAIGDAVSLHFDGIGHASAHF</sequence>
<comment type="caution">
    <text evidence="3">The sequence shown here is derived from an EMBL/GenBank/DDBJ whole genome shotgun (WGS) entry which is preliminary data.</text>
</comment>
<keyword evidence="1" id="KW-0456">Lyase</keyword>
<evidence type="ECO:0000313" key="3">
    <source>
        <dbReference type="EMBL" id="TXC67194.1"/>
    </source>
</evidence>
<dbReference type="Proteomes" id="UP000321832">
    <property type="component" value="Unassembled WGS sequence"/>
</dbReference>
<dbReference type="InterPro" id="IPR011234">
    <property type="entry name" value="Fumarylacetoacetase-like_C"/>
</dbReference>
<dbReference type="Pfam" id="PF01557">
    <property type="entry name" value="FAA_hydrolase"/>
    <property type="match status" value="1"/>
</dbReference>
<dbReference type="InterPro" id="IPR036663">
    <property type="entry name" value="Fumarylacetoacetase_C_sf"/>
</dbReference>
<dbReference type="GO" id="GO:0008684">
    <property type="term" value="F:2-oxopent-4-enoate hydratase activity"/>
    <property type="evidence" value="ECO:0007669"/>
    <property type="project" value="TreeGrafter"/>
</dbReference>
<dbReference type="Gene3D" id="3.90.850.10">
    <property type="entry name" value="Fumarylacetoacetase-like, C-terminal domain"/>
    <property type="match status" value="1"/>
</dbReference>
<reference evidence="3 4" key="1">
    <citation type="submission" date="2019-08" db="EMBL/GenBank/DDBJ databases">
        <authorList>
            <person name="Khan S.A."/>
            <person name="Jeon C.O."/>
            <person name="Jeong S.E."/>
        </authorList>
    </citation>
    <scope>NUCLEOTIDE SEQUENCE [LARGE SCALE GENOMIC DNA]</scope>
    <source>
        <strain evidence="4">IMCC1728</strain>
    </source>
</reference>
<proteinExistence type="predicted"/>
<dbReference type="EMBL" id="VOPW01000001">
    <property type="protein sequence ID" value="TXC67194.1"/>
    <property type="molecule type" value="Genomic_DNA"/>
</dbReference>
<dbReference type="PANTHER" id="PTHR30143">
    <property type="entry name" value="ACID HYDRATASE"/>
    <property type="match status" value="1"/>
</dbReference>
<feature type="domain" description="Fumarylacetoacetase-like C-terminal" evidence="2">
    <location>
        <begin position="98"/>
        <end position="253"/>
    </location>
</feature>
<gene>
    <name evidence="3" type="ORF">FSC37_20195</name>
</gene>
<accession>A0A5C6U2Q4</accession>
<evidence type="ECO:0000259" key="2">
    <source>
        <dbReference type="Pfam" id="PF01557"/>
    </source>
</evidence>
<evidence type="ECO:0000313" key="4">
    <source>
        <dbReference type="Proteomes" id="UP000321832"/>
    </source>
</evidence>
<name>A0A5C6U2Q4_9BURK</name>
<organism evidence="3 4">
    <name type="scientific">Piscinibacter aquaticus</name>
    <dbReference type="NCBI Taxonomy" id="392597"/>
    <lineage>
        <taxon>Bacteria</taxon>
        <taxon>Pseudomonadati</taxon>
        <taxon>Pseudomonadota</taxon>
        <taxon>Betaproteobacteria</taxon>
        <taxon>Burkholderiales</taxon>
        <taxon>Sphaerotilaceae</taxon>
        <taxon>Piscinibacter</taxon>
    </lineage>
</organism>
<dbReference type="GO" id="GO:0005737">
    <property type="term" value="C:cytoplasm"/>
    <property type="evidence" value="ECO:0007669"/>
    <property type="project" value="TreeGrafter"/>
</dbReference>
<dbReference type="AlphaFoldDB" id="A0A5C6U2Q4"/>
<dbReference type="SUPFAM" id="SSF56529">
    <property type="entry name" value="FAH"/>
    <property type="match status" value="1"/>
</dbReference>
<dbReference type="PANTHER" id="PTHR30143:SF0">
    <property type="entry name" value="2-KETO-4-PENTENOATE HYDRATASE"/>
    <property type="match status" value="1"/>
</dbReference>
<evidence type="ECO:0000256" key="1">
    <source>
        <dbReference type="ARBA" id="ARBA00023239"/>
    </source>
</evidence>
<protein>
    <submittedName>
        <fullName evidence="3">2-keto-4-pentenoate hydratase</fullName>
    </submittedName>
</protein>